<proteinExistence type="predicted"/>
<sequence length="57" mass="6438">MHPDLATTYNNIGAVYDAMEDQHRALLYYKKALAIQEQILPSDHPDFSATYNNIAIA</sequence>
<dbReference type="SMART" id="SM00028">
    <property type="entry name" value="TPR"/>
    <property type="match status" value="1"/>
</dbReference>
<keyword evidence="2 3" id="KW-0802">TPR repeat</keyword>
<evidence type="ECO:0000313" key="4">
    <source>
        <dbReference type="EMBL" id="CAF5222402.1"/>
    </source>
</evidence>
<dbReference type="Proteomes" id="UP000681720">
    <property type="component" value="Unassembled WGS sequence"/>
</dbReference>
<feature type="repeat" description="TPR" evidence="3">
    <location>
        <begin position="6"/>
        <end position="39"/>
    </location>
</feature>
<dbReference type="PROSITE" id="PS50005">
    <property type="entry name" value="TPR"/>
    <property type="match status" value="1"/>
</dbReference>
<evidence type="ECO:0000256" key="3">
    <source>
        <dbReference type="PROSITE-ProRule" id="PRU00339"/>
    </source>
</evidence>
<name>A0A8S3JZG6_9BILA</name>
<comment type="caution">
    <text evidence="4">The sequence shown here is derived from an EMBL/GenBank/DDBJ whole genome shotgun (WGS) entry which is preliminary data.</text>
</comment>
<dbReference type="InterPro" id="IPR019734">
    <property type="entry name" value="TPR_rpt"/>
</dbReference>
<dbReference type="PANTHER" id="PTHR45641">
    <property type="entry name" value="TETRATRICOPEPTIDE REPEAT PROTEIN (AFU_ORTHOLOGUE AFUA_6G03870)"/>
    <property type="match status" value="1"/>
</dbReference>
<dbReference type="PANTHER" id="PTHR45641:SF1">
    <property type="entry name" value="AAA+ ATPASE DOMAIN-CONTAINING PROTEIN"/>
    <property type="match status" value="1"/>
</dbReference>
<evidence type="ECO:0000313" key="5">
    <source>
        <dbReference type="Proteomes" id="UP000681720"/>
    </source>
</evidence>
<accession>A0A8S3JZG6</accession>
<dbReference type="AlphaFoldDB" id="A0A8S3JZG6"/>
<dbReference type="Gene3D" id="1.25.40.10">
    <property type="entry name" value="Tetratricopeptide repeat domain"/>
    <property type="match status" value="1"/>
</dbReference>
<dbReference type="SUPFAM" id="SSF48452">
    <property type="entry name" value="TPR-like"/>
    <property type="match status" value="1"/>
</dbReference>
<evidence type="ECO:0008006" key="6">
    <source>
        <dbReference type="Google" id="ProtNLM"/>
    </source>
</evidence>
<dbReference type="Pfam" id="PF13374">
    <property type="entry name" value="TPR_10"/>
    <property type="match status" value="1"/>
</dbReference>
<keyword evidence="1" id="KW-0677">Repeat</keyword>
<evidence type="ECO:0000256" key="1">
    <source>
        <dbReference type="ARBA" id="ARBA00022737"/>
    </source>
</evidence>
<evidence type="ECO:0000256" key="2">
    <source>
        <dbReference type="ARBA" id="ARBA00022803"/>
    </source>
</evidence>
<reference evidence="4" key="1">
    <citation type="submission" date="2021-02" db="EMBL/GenBank/DDBJ databases">
        <authorList>
            <person name="Nowell W R."/>
        </authorList>
    </citation>
    <scope>NUCLEOTIDE SEQUENCE</scope>
</reference>
<gene>
    <name evidence="4" type="ORF">GIL414_LOCUS85051</name>
</gene>
<dbReference type="InterPro" id="IPR011990">
    <property type="entry name" value="TPR-like_helical_dom_sf"/>
</dbReference>
<dbReference type="EMBL" id="CAJOBJ010368766">
    <property type="protein sequence ID" value="CAF5222402.1"/>
    <property type="molecule type" value="Genomic_DNA"/>
</dbReference>
<feature type="non-terminal residue" evidence="4">
    <location>
        <position position="57"/>
    </location>
</feature>
<organism evidence="4 5">
    <name type="scientific">Rotaria magnacalcarata</name>
    <dbReference type="NCBI Taxonomy" id="392030"/>
    <lineage>
        <taxon>Eukaryota</taxon>
        <taxon>Metazoa</taxon>
        <taxon>Spiralia</taxon>
        <taxon>Gnathifera</taxon>
        <taxon>Rotifera</taxon>
        <taxon>Eurotatoria</taxon>
        <taxon>Bdelloidea</taxon>
        <taxon>Philodinida</taxon>
        <taxon>Philodinidae</taxon>
        <taxon>Rotaria</taxon>
    </lineage>
</organism>
<protein>
    <recommendedName>
        <fullName evidence="6">Kinesin light chain</fullName>
    </recommendedName>
</protein>